<keyword evidence="2" id="KW-1185">Reference proteome</keyword>
<gene>
    <name evidence="1" type="ORF">IWW38_003389</name>
</gene>
<sequence>MIRAGRFLKGTGIMGRIARTAAPSVRGVGSGKVLSQQRAYHNGPDSSEKETIVKLLYNIGSKKEVEQYLRHFSSVESQKFAVIKVGGAVISDDLATLASALTFLNRVGLYPIVVHGAGPQLNKRLEAAGIEARYEDGIRITDGPTLAIAREVFASENRKLVEALERLGTRARPITSGVFVADYLNRDKYDRVGKIVRVNRGVVESSIRAGCLPILTSLAETPEGQILNVNADIAAGELARVLEPLKIVYLNEKNGLYHGTTGKRIETIHLDEEYEDLLKEPWVRYGTKLKLKEIKELLDTLPRSSSVAIISAEHLHKELFTHSGAGTLIMRGHRLFCEQDLASVDSDRLRALLIEHDPSISSGETSAATYWKKLVQLKSDGGQYWIYGDEPYQVAAVVTRAPNQTISVLEKFVATKAAVLGNITDNAWKLITRDHSQLVWTVPRSDDNLSWHFARADGSWVVGDDIVFWYGIQDWEQISRLVNAKPTPSPASPLASAPAGSRGFSTMARRRFSSPAGHRRGYATKSGPPLRVGLIGARGFTGRELIKLIDSHPRFELAYVSSRELAGKPVPNYTKSQLSHVNLSAQQVGDIARGGRDAVDVWILALPNGVAAPFVDAIDTVTSSLPSSLQYQPIVVDLSADYRFDVTGRWV</sequence>
<comment type="caution">
    <text evidence="1">The sequence shown here is derived from an EMBL/GenBank/DDBJ whole genome shotgun (WGS) entry which is preliminary data.</text>
</comment>
<proteinExistence type="predicted"/>
<name>A0ACC1M2K2_9FUNG</name>
<protein>
    <submittedName>
        <fullName evidence="1">Uncharacterized protein</fullName>
    </submittedName>
</protein>
<feature type="non-terminal residue" evidence="1">
    <location>
        <position position="651"/>
    </location>
</feature>
<accession>A0ACC1M2K2</accession>
<evidence type="ECO:0000313" key="2">
    <source>
        <dbReference type="Proteomes" id="UP001139981"/>
    </source>
</evidence>
<dbReference type="EMBL" id="JANBVB010000839">
    <property type="protein sequence ID" value="KAJ2891996.1"/>
    <property type="molecule type" value="Genomic_DNA"/>
</dbReference>
<evidence type="ECO:0000313" key="1">
    <source>
        <dbReference type="EMBL" id="KAJ2891996.1"/>
    </source>
</evidence>
<reference evidence="1" key="1">
    <citation type="submission" date="2022-07" db="EMBL/GenBank/DDBJ databases">
        <title>Phylogenomic reconstructions and comparative analyses of Kickxellomycotina fungi.</title>
        <authorList>
            <person name="Reynolds N.K."/>
            <person name="Stajich J.E."/>
            <person name="Barry K."/>
            <person name="Grigoriev I.V."/>
            <person name="Crous P."/>
            <person name="Smith M.E."/>
        </authorList>
    </citation>
    <scope>NUCLEOTIDE SEQUENCE</scope>
    <source>
        <strain evidence="1">CBS 190363</strain>
    </source>
</reference>
<organism evidence="1 2">
    <name type="scientific">Coemansia aciculifera</name>
    <dbReference type="NCBI Taxonomy" id="417176"/>
    <lineage>
        <taxon>Eukaryota</taxon>
        <taxon>Fungi</taxon>
        <taxon>Fungi incertae sedis</taxon>
        <taxon>Zoopagomycota</taxon>
        <taxon>Kickxellomycotina</taxon>
        <taxon>Kickxellomycetes</taxon>
        <taxon>Kickxellales</taxon>
        <taxon>Kickxellaceae</taxon>
        <taxon>Coemansia</taxon>
    </lineage>
</organism>
<dbReference type="Proteomes" id="UP001139981">
    <property type="component" value="Unassembled WGS sequence"/>
</dbReference>